<dbReference type="RefSeq" id="XP_015872963.3">
    <property type="nucleotide sequence ID" value="XM_016017477.3"/>
</dbReference>
<dbReference type="Pfam" id="PF08392">
    <property type="entry name" value="FAE1_CUT1_RppA"/>
    <property type="match status" value="1"/>
</dbReference>
<dbReference type="Proteomes" id="UP001652623">
    <property type="component" value="Chromosome 5"/>
</dbReference>
<feature type="transmembrane region" description="Helical" evidence="7">
    <location>
        <begin position="12"/>
        <end position="33"/>
    </location>
</feature>
<evidence type="ECO:0000256" key="5">
    <source>
        <dbReference type="ARBA" id="ARBA00047375"/>
    </source>
</evidence>
<dbReference type="SUPFAM" id="SSF53901">
    <property type="entry name" value="Thiolase-like"/>
    <property type="match status" value="2"/>
</dbReference>
<feature type="domain" description="Beta-ketoacyl-[acyl-carrier-protein] synthase III C-terminal" evidence="9">
    <location>
        <begin position="367"/>
        <end position="448"/>
    </location>
</feature>
<keyword evidence="7" id="KW-0812">Transmembrane</keyword>
<evidence type="ECO:0000256" key="4">
    <source>
        <dbReference type="ARBA" id="ARBA00023315"/>
    </source>
</evidence>
<dbReference type="EC" id="2.3.1.-" evidence="6"/>
<comment type="similarity">
    <text evidence="2 6">Belongs to the thiolase-like superfamily. Chalcone/stilbene synthases family.</text>
</comment>
<dbReference type="PIRSF" id="PIRSF036417">
    <property type="entry name" value="3-ktacl-CoA_syn"/>
    <property type="match status" value="1"/>
</dbReference>
<dbReference type="UniPathway" id="UPA00094"/>
<accession>A0A6P3ZDS0</accession>
<keyword evidence="10" id="KW-1185">Reference proteome</keyword>
<dbReference type="Gene3D" id="3.40.47.10">
    <property type="match status" value="1"/>
</dbReference>
<evidence type="ECO:0000256" key="6">
    <source>
        <dbReference type="PIRNR" id="PIRNR036417"/>
    </source>
</evidence>
<feature type="domain" description="FAE" evidence="8">
    <location>
        <begin position="62"/>
        <end position="345"/>
    </location>
</feature>
<dbReference type="InterPro" id="IPR016039">
    <property type="entry name" value="Thiolase-like"/>
</dbReference>
<dbReference type="GeneID" id="107410066"/>
<reference evidence="11" key="1">
    <citation type="submission" date="2025-08" db="UniProtKB">
        <authorList>
            <consortium name="RefSeq"/>
        </authorList>
    </citation>
    <scope>IDENTIFICATION</scope>
    <source>
        <tissue evidence="11">Seedling</tissue>
    </source>
</reference>
<evidence type="ECO:0000256" key="3">
    <source>
        <dbReference type="ARBA" id="ARBA00022679"/>
    </source>
</evidence>
<keyword evidence="7" id="KW-1133">Transmembrane helix</keyword>
<evidence type="ECO:0000256" key="1">
    <source>
        <dbReference type="ARBA" id="ARBA00005194"/>
    </source>
</evidence>
<comment type="catalytic activity">
    <reaction evidence="5">
        <text>a very-long-chain acyl-CoA + malonyl-CoA + H(+) = a very-long-chain 3-oxoacyl-CoA + CO2 + CoA</text>
        <dbReference type="Rhea" id="RHEA:32727"/>
        <dbReference type="ChEBI" id="CHEBI:15378"/>
        <dbReference type="ChEBI" id="CHEBI:16526"/>
        <dbReference type="ChEBI" id="CHEBI:57287"/>
        <dbReference type="ChEBI" id="CHEBI:57384"/>
        <dbReference type="ChEBI" id="CHEBI:90725"/>
        <dbReference type="ChEBI" id="CHEBI:90736"/>
        <dbReference type="EC" id="2.3.1.199"/>
    </reaction>
</comment>
<dbReference type="CDD" id="cd00831">
    <property type="entry name" value="CHS_like"/>
    <property type="match status" value="1"/>
</dbReference>
<evidence type="ECO:0000256" key="7">
    <source>
        <dbReference type="SAM" id="Phobius"/>
    </source>
</evidence>
<feature type="transmembrane region" description="Helical" evidence="7">
    <location>
        <begin position="39"/>
        <end position="62"/>
    </location>
</feature>
<proteinExistence type="inferred from homology"/>
<dbReference type="PANTHER" id="PTHR31561">
    <property type="entry name" value="3-KETOACYL-COA SYNTHASE"/>
    <property type="match status" value="1"/>
</dbReference>
<gene>
    <name evidence="11" type="primary">LOC107410066</name>
</gene>
<organism evidence="10 11">
    <name type="scientific">Ziziphus jujuba</name>
    <name type="common">Chinese jujube</name>
    <name type="synonym">Ziziphus sativa</name>
    <dbReference type="NCBI Taxonomy" id="326968"/>
    <lineage>
        <taxon>Eukaryota</taxon>
        <taxon>Viridiplantae</taxon>
        <taxon>Streptophyta</taxon>
        <taxon>Embryophyta</taxon>
        <taxon>Tracheophyta</taxon>
        <taxon>Spermatophyta</taxon>
        <taxon>Magnoliopsida</taxon>
        <taxon>eudicotyledons</taxon>
        <taxon>Gunneridae</taxon>
        <taxon>Pentapetalae</taxon>
        <taxon>rosids</taxon>
        <taxon>fabids</taxon>
        <taxon>Rosales</taxon>
        <taxon>Rhamnaceae</taxon>
        <taxon>Paliureae</taxon>
        <taxon>Ziziphus</taxon>
    </lineage>
</organism>
<dbReference type="InterPro" id="IPR012392">
    <property type="entry name" value="3-ktacl-CoA_syn"/>
</dbReference>
<protein>
    <recommendedName>
        <fullName evidence="6">3-ketoacyl-CoA synthase</fullName>
        <ecNumber evidence="6">2.3.1.-</ecNumber>
    </recommendedName>
</protein>
<evidence type="ECO:0000259" key="8">
    <source>
        <dbReference type="Pfam" id="PF08392"/>
    </source>
</evidence>
<keyword evidence="3 6" id="KW-0808">Transferase</keyword>
<dbReference type="InterPro" id="IPR013601">
    <property type="entry name" value="FAE1_typ3_polyketide_synth"/>
</dbReference>
<keyword evidence="7" id="KW-0472">Membrane</keyword>
<evidence type="ECO:0000313" key="10">
    <source>
        <dbReference type="Proteomes" id="UP001652623"/>
    </source>
</evidence>
<keyword evidence="4 6" id="KW-0012">Acyltransferase</keyword>
<evidence type="ECO:0000256" key="2">
    <source>
        <dbReference type="ARBA" id="ARBA00005531"/>
    </source>
</evidence>
<sequence length="473" mass="53425">MEASTYIIHLKHSFAILFSIVLLLHTLLAGTLFTHLLRLLTINPIISLSCAWCALISFIYYYSSRPYPILLLNYSCYKPDTSQKGNYKASIDFVRRTKRFTHESEQFMHRIYLNSGLGDETYVPKFVFEPKFEPKLESSMDEARHGMFSAVESLLSKTKIDPDRIDSLIITCGSFSPVPSLSSLVVNRFKLKPTIKAYNLNGMGCSSGVLAIDMASKLLKSSKQIGYALVVIIETISSSWYFGENRSMLVTNCIFRIGCAAALITNDPSRRRFAKMELVDSLRTHHGADDRSYRAAFQEEDEKGTLGISLNKDLVRVAGANLREHIRILGPRVLPLSQLVLYLYSEVVSVLSRGESKPRVPDFTTAFDHFCVHTGGKAVIEQVGKVLGLGDEKTEPAKMTLHRFGNTSSSLVFYELAYLEAKRMVREGDRMWVVAFGTGFKIGSLVWKSLTDLDQDFDNPWNDCIHRYPLKTW</sequence>
<dbReference type="Pfam" id="PF08541">
    <property type="entry name" value="ACP_syn_III_C"/>
    <property type="match status" value="1"/>
</dbReference>
<dbReference type="InterPro" id="IPR013747">
    <property type="entry name" value="ACP_syn_III_C"/>
</dbReference>
<name>A0A6P3ZDS0_ZIZJJ</name>
<evidence type="ECO:0000313" key="11">
    <source>
        <dbReference type="RefSeq" id="XP_015872963.3"/>
    </source>
</evidence>
<evidence type="ECO:0000259" key="9">
    <source>
        <dbReference type="Pfam" id="PF08541"/>
    </source>
</evidence>
<comment type="pathway">
    <text evidence="1 6">Lipid metabolism; fatty acid biosynthesis.</text>
</comment>